<dbReference type="EMBL" id="BGZM01000013">
    <property type="protein sequence ID" value="GBR72420.1"/>
    <property type="molecule type" value="Genomic_DNA"/>
</dbReference>
<proteinExistence type="predicted"/>
<organism evidence="1 2">
    <name type="scientific">Candidatus Termititenax spirochaetophilus</name>
    <dbReference type="NCBI Taxonomy" id="2218522"/>
    <lineage>
        <taxon>Bacteria</taxon>
        <taxon>Bacillati</taxon>
        <taxon>Candidatus Margulisiibacteriota</taxon>
        <taxon>Candidatus Termititenacia</taxon>
        <taxon>Candidatus Termititenacales</taxon>
        <taxon>Candidatus Termititenacaceae</taxon>
        <taxon>Candidatus Termititenax</taxon>
    </lineage>
</organism>
<accession>A0A388T8C0</accession>
<keyword evidence="2" id="KW-1185">Reference proteome</keyword>
<dbReference type="AlphaFoldDB" id="A0A388T8C0"/>
<evidence type="ECO:0000313" key="2">
    <source>
        <dbReference type="Proteomes" id="UP000276170"/>
    </source>
</evidence>
<comment type="caution">
    <text evidence="1">The sequence shown here is derived from an EMBL/GenBank/DDBJ whole genome shotgun (WGS) entry which is preliminary data.</text>
</comment>
<sequence>MIVGEPNFFSSTTLCPRGPTVIFTAFATLSTPASSLRHTSSPKTNCFAIFLPPKIYI</sequence>
<gene>
    <name evidence="1" type="ORF">HP1_107</name>
</gene>
<dbReference type="Proteomes" id="UP000276170">
    <property type="component" value="Unassembled WGS sequence"/>
</dbReference>
<reference evidence="1 2" key="1">
    <citation type="journal article" date="2019" name="ISME J.">
        <title>Genome analyses of uncultured TG2/ZB3 bacteria in 'Margulisbacteria' specifically attached to ectosymbiotic spirochetes of protists in the termite gut.</title>
        <authorList>
            <person name="Utami Y.D."/>
            <person name="Kuwahara H."/>
            <person name="Igai K."/>
            <person name="Murakami T."/>
            <person name="Sugaya K."/>
            <person name="Morikawa T."/>
            <person name="Nagura Y."/>
            <person name="Yuki M."/>
            <person name="Deevong P."/>
            <person name="Inoue T."/>
            <person name="Kihara K."/>
            <person name="Lo N."/>
            <person name="Yamada A."/>
            <person name="Ohkuma M."/>
            <person name="Hongoh Y."/>
        </authorList>
    </citation>
    <scope>NUCLEOTIDE SEQUENCE [LARGE SCALE GENOMIC DNA]</scope>
    <source>
        <strain evidence="1">HsPyr-01</strain>
    </source>
</reference>
<name>A0A388T8C0_9BACT</name>
<protein>
    <submittedName>
        <fullName evidence="1">Uncharacterized protein</fullName>
    </submittedName>
</protein>
<evidence type="ECO:0000313" key="1">
    <source>
        <dbReference type="EMBL" id="GBR72420.1"/>
    </source>
</evidence>